<feature type="region of interest" description="Disordered" evidence="7">
    <location>
        <begin position="173"/>
        <end position="225"/>
    </location>
</feature>
<comment type="caution">
    <text evidence="9">The sequence shown here is derived from an EMBL/GenBank/DDBJ whole genome shotgun (WGS) entry which is preliminary data.</text>
</comment>
<evidence type="ECO:0000256" key="4">
    <source>
        <dbReference type="ARBA" id="ARBA00023125"/>
    </source>
</evidence>
<dbReference type="GO" id="GO:0005634">
    <property type="term" value="C:nucleus"/>
    <property type="evidence" value="ECO:0007669"/>
    <property type="project" value="UniProtKB-SubCell"/>
</dbReference>
<dbReference type="EMBL" id="JAQJAC010000008">
    <property type="protein sequence ID" value="KAJ5575275.1"/>
    <property type="molecule type" value="Genomic_DNA"/>
</dbReference>
<feature type="compositionally biased region" description="Polar residues" evidence="7">
    <location>
        <begin position="1"/>
        <end position="12"/>
    </location>
</feature>
<feature type="compositionally biased region" description="Basic and acidic residues" evidence="7">
    <location>
        <begin position="80"/>
        <end position="94"/>
    </location>
</feature>
<dbReference type="SUPFAM" id="SSF57701">
    <property type="entry name" value="Zn2/Cys6 DNA-binding domain"/>
    <property type="match status" value="1"/>
</dbReference>
<evidence type="ECO:0000313" key="9">
    <source>
        <dbReference type="EMBL" id="KAJ5575275.1"/>
    </source>
</evidence>
<feature type="region of interest" description="Disordered" evidence="7">
    <location>
        <begin position="1"/>
        <end position="95"/>
    </location>
</feature>
<dbReference type="GO" id="GO:0003677">
    <property type="term" value="F:DNA binding"/>
    <property type="evidence" value="ECO:0007669"/>
    <property type="project" value="UniProtKB-KW"/>
</dbReference>
<dbReference type="Proteomes" id="UP001216150">
    <property type="component" value="Unassembled WGS sequence"/>
</dbReference>
<keyword evidence="2" id="KW-0479">Metal-binding</keyword>
<evidence type="ECO:0000256" key="6">
    <source>
        <dbReference type="ARBA" id="ARBA00023242"/>
    </source>
</evidence>
<dbReference type="SMART" id="SM00066">
    <property type="entry name" value="GAL4"/>
    <property type="match status" value="1"/>
</dbReference>
<evidence type="ECO:0000313" key="10">
    <source>
        <dbReference type="Proteomes" id="UP001216150"/>
    </source>
</evidence>
<evidence type="ECO:0000256" key="2">
    <source>
        <dbReference type="ARBA" id="ARBA00022723"/>
    </source>
</evidence>
<evidence type="ECO:0000256" key="5">
    <source>
        <dbReference type="ARBA" id="ARBA00023163"/>
    </source>
</evidence>
<keyword evidence="4" id="KW-0238">DNA-binding</keyword>
<evidence type="ECO:0000256" key="7">
    <source>
        <dbReference type="SAM" id="MobiDB-lite"/>
    </source>
</evidence>
<dbReference type="PROSITE" id="PS00463">
    <property type="entry name" value="ZN2_CY6_FUNGAL_1"/>
    <property type="match status" value="1"/>
</dbReference>
<comment type="subcellular location">
    <subcellularLocation>
        <location evidence="1">Nucleus</location>
    </subcellularLocation>
</comment>
<keyword evidence="5" id="KW-0804">Transcription</keyword>
<sequence length="225" mass="24382">MIPPNSDDSPLKTSGAGFVLGQDDSNPILEDFDTQSHASSREPGSTQPGDPAMGTGTGAEGQQDDATHDNDAPNSGQADQDDKPAWSEMKTKAGKERKRLPLACIACRRKKIRCSGEKPACKHCTRSRIPCVYKVTTRKAAPRTDYMAMLDKRLKRMEDRVIKTIPTDETRDMASIGRSVVKPSGSGQASRAQKKRSADEAFAAEMDQWTREGASPATGDIPDES</sequence>
<keyword evidence="10" id="KW-1185">Reference proteome</keyword>
<proteinExistence type="predicted"/>
<dbReference type="GO" id="GO:0008270">
    <property type="term" value="F:zinc ion binding"/>
    <property type="evidence" value="ECO:0007669"/>
    <property type="project" value="InterPro"/>
</dbReference>
<dbReference type="Gene3D" id="4.10.240.10">
    <property type="entry name" value="Zn(2)-C6 fungal-type DNA-binding domain"/>
    <property type="match status" value="1"/>
</dbReference>
<name>A0AAD6DEJ0_9EURO</name>
<feature type="compositionally biased region" description="Polar residues" evidence="7">
    <location>
        <begin position="35"/>
        <end position="48"/>
    </location>
</feature>
<dbReference type="PANTHER" id="PTHR47338">
    <property type="entry name" value="ZN(II)2CYS6 TRANSCRIPTION FACTOR (EUROFUNG)-RELATED"/>
    <property type="match status" value="1"/>
</dbReference>
<dbReference type="InterPro" id="IPR001138">
    <property type="entry name" value="Zn2Cys6_DnaBD"/>
</dbReference>
<gene>
    <name evidence="9" type="ORF">N7450_009174</name>
</gene>
<dbReference type="InterPro" id="IPR036864">
    <property type="entry name" value="Zn2-C6_fun-type_DNA-bd_sf"/>
</dbReference>
<dbReference type="PANTHER" id="PTHR47338:SF27">
    <property type="entry name" value="ZN(II)2CYS6 TRANSCRIPTION FACTOR (EUROFUNG)"/>
    <property type="match status" value="1"/>
</dbReference>
<dbReference type="CDD" id="cd00067">
    <property type="entry name" value="GAL4"/>
    <property type="match status" value="1"/>
</dbReference>
<keyword evidence="3" id="KW-0805">Transcription regulation</keyword>
<feature type="domain" description="Zn(2)-C6 fungal-type" evidence="8">
    <location>
        <begin position="103"/>
        <end position="133"/>
    </location>
</feature>
<dbReference type="Pfam" id="PF00172">
    <property type="entry name" value="Zn_clus"/>
    <property type="match status" value="1"/>
</dbReference>
<protein>
    <submittedName>
        <fullName evidence="9">Aflatoxin biosynthesis regulatory protein</fullName>
    </submittedName>
</protein>
<organism evidence="9 10">
    <name type="scientific">Penicillium hetheringtonii</name>
    <dbReference type="NCBI Taxonomy" id="911720"/>
    <lineage>
        <taxon>Eukaryota</taxon>
        <taxon>Fungi</taxon>
        <taxon>Dikarya</taxon>
        <taxon>Ascomycota</taxon>
        <taxon>Pezizomycotina</taxon>
        <taxon>Eurotiomycetes</taxon>
        <taxon>Eurotiomycetidae</taxon>
        <taxon>Eurotiales</taxon>
        <taxon>Aspergillaceae</taxon>
        <taxon>Penicillium</taxon>
    </lineage>
</organism>
<evidence type="ECO:0000256" key="3">
    <source>
        <dbReference type="ARBA" id="ARBA00023015"/>
    </source>
</evidence>
<dbReference type="AlphaFoldDB" id="A0AAD6DEJ0"/>
<evidence type="ECO:0000256" key="1">
    <source>
        <dbReference type="ARBA" id="ARBA00004123"/>
    </source>
</evidence>
<dbReference type="GO" id="GO:0000981">
    <property type="term" value="F:DNA-binding transcription factor activity, RNA polymerase II-specific"/>
    <property type="evidence" value="ECO:0007669"/>
    <property type="project" value="InterPro"/>
</dbReference>
<evidence type="ECO:0000259" key="8">
    <source>
        <dbReference type="PROSITE" id="PS50048"/>
    </source>
</evidence>
<reference evidence="9 10" key="1">
    <citation type="journal article" date="2023" name="IMA Fungus">
        <title>Comparative genomic study of the Penicillium genus elucidates a diverse pangenome and 15 lateral gene transfer events.</title>
        <authorList>
            <person name="Petersen C."/>
            <person name="Sorensen T."/>
            <person name="Nielsen M.R."/>
            <person name="Sondergaard T.E."/>
            <person name="Sorensen J.L."/>
            <person name="Fitzpatrick D.A."/>
            <person name="Frisvad J.C."/>
            <person name="Nielsen K.L."/>
        </authorList>
    </citation>
    <scope>NUCLEOTIDE SEQUENCE [LARGE SCALE GENOMIC DNA]</scope>
    <source>
        <strain evidence="9 10">IBT 29057</strain>
    </source>
</reference>
<dbReference type="PROSITE" id="PS50048">
    <property type="entry name" value="ZN2_CY6_FUNGAL_2"/>
    <property type="match status" value="1"/>
</dbReference>
<dbReference type="InterPro" id="IPR050815">
    <property type="entry name" value="TF_fung"/>
</dbReference>
<dbReference type="PRINTS" id="PR00755">
    <property type="entry name" value="AFLATOXINBRP"/>
</dbReference>
<keyword evidence="6" id="KW-0539">Nucleus</keyword>
<accession>A0AAD6DEJ0</accession>